<dbReference type="WBParaSite" id="RSKR_0000798700.1">
    <property type="protein sequence ID" value="RSKR_0000798700.1"/>
    <property type="gene ID" value="RSKR_0000798700"/>
</dbReference>
<protein>
    <submittedName>
        <fullName evidence="2">Lysophospholipid acyltransferase 5</fullName>
    </submittedName>
</protein>
<dbReference type="Proteomes" id="UP000095286">
    <property type="component" value="Unplaced"/>
</dbReference>
<sequence>MGVVSDLAEAVNFNEDGLRLLLCILASYPFGAIYRTFFYNKSVSTQHIFFIITGVLMYLFNSGLAILHTFFAIGAAYVLIHYFANNKNLVYIAHGTFMGHLLVGYWFSESEEYDINWTTPYCIMVLRMIGLCLDVHDGTVDIKKLSGDALKNNIKTPPSLLEIAAYAFYIPFTMAGPVVPLNYFRQYVAGQHLTKEGTVRGSSLMVSIRRFIAGVVFCVLNQWGSFWISNAFFNTSDYYNLQFIYKVTWTTIWFRSSFYKYGACWLLGEGGSILAGMGYMGKDAEGKDLWHGARNINIRGFFLGSDYNSVVESFNIGTNTFAKNHVFKRLRFLGNKTVSQAATLMYLAMWHGYHVGYFLLFAYEMLSMMSQDQLYSIIPRVPGLRASLDKWYVKPFTWLFGKVIITTTMGFAFLTFGLIKTKYWWDPLIAQYAWGYILYIVIWPITFQILKKMFPKPKEAKKID</sequence>
<proteinExistence type="predicted"/>
<evidence type="ECO:0000313" key="2">
    <source>
        <dbReference type="WBParaSite" id="RSKR_0000798700.1"/>
    </source>
</evidence>
<organism evidence="1 2">
    <name type="scientific">Rhabditophanes sp. KR3021</name>
    <dbReference type="NCBI Taxonomy" id="114890"/>
    <lineage>
        <taxon>Eukaryota</taxon>
        <taxon>Metazoa</taxon>
        <taxon>Ecdysozoa</taxon>
        <taxon>Nematoda</taxon>
        <taxon>Chromadorea</taxon>
        <taxon>Rhabditida</taxon>
        <taxon>Tylenchina</taxon>
        <taxon>Panagrolaimomorpha</taxon>
        <taxon>Strongyloidoidea</taxon>
        <taxon>Alloionematidae</taxon>
        <taxon>Rhabditophanes</taxon>
    </lineage>
</organism>
<accession>A0AC35U665</accession>
<reference evidence="2" key="1">
    <citation type="submission" date="2016-11" db="UniProtKB">
        <authorList>
            <consortium name="WormBaseParasite"/>
        </authorList>
    </citation>
    <scope>IDENTIFICATION</scope>
    <source>
        <strain evidence="2">KR3021</strain>
    </source>
</reference>
<evidence type="ECO:0000313" key="1">
    <source>
        <dbReference type="Proteomes" id="UP000095286"/>
    </source>
</evidence>
<name>A0AC35U665_9BILA</name>